<feature type="compositionally biased region" description="Low complexity" evidence="1">
    <location>
        <begin position="13"/>
        <end position="25"/>
    </location>
</feature>
<name>A0A448ZPS6_9STRA</name>
<organism evidence="2 3">
    <name type="scientific">Pseudo-nitzschia multistriata</name>
    <dbReference type="NCBI Taxonomy" id="183589"/>
    <lineage>
        <taxon>Eukaryota</taxon>
        <taxon>Sar</taxon>
        <taxon>Stramenopiles</taxon>
        <taxon>Ochrophyta</taxon>
        <taxon>Bacillariophyta</taxon>
        <taxon>Bacillariophyceae</taxon>
        <taxon>Bacillariophycidae</taxon>
        <taxon>Bacillariales</taxon>
        <taxon>Bacillariaceae</taxon>
        <taxon>Pseudo-nitzschia</taxon>
    </lineage>
</organism>
<feature type="region of interest" description="Disordered" evidence="1">
    <location>
        <begin position="13"/>
        <end position="38"/>
    </location>
</feature>
<dbReference type="EMBL" id="CAACVS010000608">
    <property type="protein sequence ID" value="VEU44048.1"/>
    <property type="molecule type" value="Genomic_DNA"/>
</dbReference>
<dbReference type="InterPro" id="IPR016024">
    <property type="entry name" value="ARM-type_fold"/>
</dbReference>
<protein>
    <recommendedName>
        <fullName evidence="4">Complex I-ESSS</fullName>
    </recommendedName>
</protein>
<dbReference type="OrthoDB" id="188299at2759"/>
<evidence type="ECO:0000313" key="2">
    <source>
        <dbReference type="EMBL" id="VEU44048.1"/>
    </source>
</evidence>
<gene>
    <name evidence="2" type="ORF">PSNMU_V1.4_AUG-EV-PASAV3_0111150</name>
</gene>
<accession>A0A448ZPS6</accession>
<sequence>MFSASRTIARRTAAASARRNQAQTQIKRKMGSDMPVPQSQNAPLWHGHTVKHEGWEEYIYFYYAAGLALQAAVLLGAPETSIESWARSEAKARLYLASEEGGAQTEFAFGTHYQDLVKKQHEDLWTKFNEKSIIPGEDDDDDDDEDDDEDDDDDDDEDEEE</sequence>
<dbReference type="AlphaFoldDB" id="A0A448ZPS6"/>
<evidence type="ECO:0000256" key="1">
    <source>
        <dbReference type="SAM" id="MobiDB-lite"/>
    </source>
</evidence>
<feature type="compositionally biased region" description="Acidic residues" evidence="1">
    <location>
        <begin position="136"/>
        <end position="161"/>
    </location>
</feature>
<feature type="region of interest" description="Disordered" evidence="1">
    <location>
        <begin position="128"/>
        <end position="161"/>
    </location>
</feature>
<reference evidence="2 3" key="1">
    <citation type="submission" date="2019-01" db="EMBL/GenBank/DDBJ databases">
        <authorList>
            <person name="Ferrante I. M."/>
        </authorList>
    </citation>
    <scope>NUCLEOTIDE SEQUENCE [LARGE SCALE GENOMIC DNA]</scope>
    <source>
        <strain evidence="2 3">B856</strain>
    </source>
</reference>
<keyword evidence="3" id="KW-1185">Reference proteome</keyword>
<proteinExistence type="predicted"/>
<evidence type="ECO:0000313" key="3">
    <source>
        <dbReference type="Proteomes" id="UP000291116"/>
    </source>
</evidence>
<dbReference type="SUPFAM" id="SSF48371">
    <property type="entry name" value="ARM repeat"/>
    <property type="match status" value="1"/>
</dbReference>
<evidence type="ECO:0008006" key="4">
    <source>
        <dbReference type="Google" id="ProtNLM"/>
    </source>
</evidence>
<dbReference type="Proteomes" id="UP000291116">
    <property type="component" value="Unassembled WGS sequence"/>
</dbReference>